<evidence type="ECO:0000313" key="1">
    <source>
        <dbReference type="EMBL" id="JAH43613.1"/>
    </source>
</evidence>
<name>A0A0E9SSU6_ANGAN</name>
<sequence>MSLELLNRGSSRTDRIQTLLVLK</sequence>
<dbReference type="EMBL" id="GBXM01064964">
    <property type="protein sequence ID" value="JAH43613.1"/>
    <property type="molecule type" value="Transcribed_RNA"/>
</dbReference>
<organism evidence="1">
    <name type="scientific">Anguilla anguilla</name>
    <name type="common">European freshwater eel</name>
    <name type="synonym">Muraena anguilla</name>
    <dbReference type="NCBI Taxonomy" id="7936"/>
    <lineage>
        <taxon>Eukaryota</taxon>
        <taxon>Metazoa</taxon>
        <taxon>Chordata</taxon>
        <taxon>Craniata</taxon>
        <taxon>Vertebrata</taxon>
        <taxon>Euteleostomi</taxon>
        <taxon>Actinopterygii</taxon>
        <taxon>Neopterygii</taxon>
        <taxon>Teleostei</taxon>
        <taxon>Anguilliformes</taxon>
        <taxon>Anguillidae</taxon>
        <taxon>Anguilla</taxon>
    </lineage>
</organism>
<reference evidence="1" key="2">
    <citation type="journal article" date="2015" name="Fish Shellfish Immunol.">
        <title>Early steps in the European eel (Anguilla anguilla)-Vibrio vulnificus interaction in the gills: Role of the RtxA13 toxin.</title>
        <authorList>
            <person name="Callol A."/>
            <person name="Pajuelo D."/>
            <person name="Ebbesson L."/>
            <person name="Teles M."/>
            <person name="MacKenzie S."/>
            <person name="Amaro C."/>
        </authorList>
    </citation>
    <scope>NUCLEOTIDE SEQUENCE</scope>
</reference>
<reference evidence="1" key="1">
    <citation type="submission" date="2014-11" db="EMBL/GenBank/DDBJ databases">
        <authorList>
            <person name="Amaro Gonzalez C."/>
        </authorList>
    </citation>
    <scope>NUCLEOTIDE SEQUENCE</scope>
</reference>
<proteinExistence type="predicted"/>
<accession>A0A0E9SSU6</accession>
<protein>
    <submittedName>
        <fullName evidence="1">Uncharacterized protein</fullName>
    </submittedName>
</protein>
<dbReference type="AlphaFoldDB" id="A0A0E9SSU6"/>